<dbReference type="Proteomes" id="UP000023795">
    <property type="component" value="Unassembled WGS sequence"/>
</dbReference>
<dbReference type="Pfam" id="PF00768">
    <property type="entry name" value="Peptidase_S11"/>
    <property type="match status" value="1"/>
</dbReference>
<dbReference type="GO" id="GO:0009002">
    <property type="term" value="F:serine-type D-Ala-D-Ala carboxypeptidase activity"/>
    <property type="evidence" value="ECO:0007669"/>
    <property type="project" value="InterPro"/>
</dbReference>
<dbReference type="Gene3D" id="3.40.710.10">
    <property type="entry name" value="DD-peptidase/beta-lactamase superfamily"/>
    <property type="match status" value="1"/>
</dbReference>
<evidence type="ECO:0000256" key="10">
    <source>
        <dbReference type="SAM" id="SignalP"/>
    </source>
</evidence>
<dbReference type="RefSeq" id="WP_009501581.1">
    <property type="nucleotide sequence ID" value="NZ_ANIN01000002.1"/>
</dbReference>
<feature type="domain" description="Peptidase S11 D-alanyl-D-alanine carboxypeptidase A N-terminal" evidence="11">
    <location>
        <begin position="98"/>
        <end position="324"/>
    </location>
</feature>
<organism evidence="12 13">
    <name type="scientific">Moraxella macacae 0408225</name>
    <dbReference type="NCBI Taxonomy" id="1230338"/>
    <lineage>
        <taxon>Bacteria</taxon>
        <taxon>Pseudomonadati</taxon>
        <taxon>Pseudomonadota</taxon>
        <taxon>Gammaproteobacteria</taxon>
        <taxon>Moraxellales</taxon>
        <taxon>Moraxellaceae</taxon>
        <taxon>Moraxella</taxon>
    </lineage>
</organism>
<keyword evidence="12" id="KW-0645">Protease</keyword>
<keyword evidence="5" id="KW-0573">Peptidoglycan synthesis</keyword>
<dbReference type="GO" id="GO:0008360">
    <property type="term" value="P:regulation of cell shape"/>
    <property type="evidence" value="ECO:0007669"/>
    <property type="project" value="UniProtKB-KW"/>
</dbReference>
<feature type="binding site" evidence="8">
    <location>
        <position position="294"/>
    </location>
    <ligand>
        <name>substrate</name>
    </ligand>
</feature>
<feature type="active site" description="Proton acceptor" evidence="7">
    <location>
        <position position="129"/>
    </location>
</feature>
<evidence type="ECO:0000256" key="9">
    <source>
        <dbReference type="RuleBase" id="RU004016"/>
    </source>
</evidence>
<dbReference type="InterPro" id="IPR001967">
    <property type="entry name" value="Peptidase_S11_N"/>
</dbReference>
<feature type="active site" evidence="7">
    <location>
        <position position="184"/>
    </location>
</feature>
<feature type="signal peptide" evidence="10">
    <location>
        <begin position="1"/>
        <end position="26"/>
    </location>
</feature>
<dbReference type="InterPro" id="IPR018044">
    <property type="entry name" value="Peptidase_S11"/>
</dbReference>
<protein>
    <submittedName>
        <fullName evidence="12">Peptidase S11, D-alanyl-D-alanine carboxypeptidase 1</fullName>
    </submittedName>
</protein>
<evidence type="ECO:0000313" key="13">
    <source>
        <dbReference type="Proteomes" id="UP000023795"/>
    </source>
</evidence>
<dbReference type="GO" id="GO:0009252">
    <property type="term" value="P:peptidoglycan biosynthetic process"/>
    <property type="evidence" value="ECO:0007669"/>
    <property type="project" value="UniProtKB-KW"/>
</dbReference>
<dbReference type="GO" id="GO:0006508">
    <property type="term" value="P:proteolysis"/>
    <property type="evidence" value="ECO:0007669"/>
    <property type="project" value="InterPro"/>
</dbReference>
<evidence type="ECO:0000256" key="7">
    <source>
        <dbReference type="PIRSR" id="PIRSR618044-1"/>
    </source>
</evidence>
<evidence type="ECO:0000256" key="2">
    <source>
        <dbReference type="ARBA" id="ARBA00022729"/>
    </source>
</evidence>
<proteinExistence type="inferred from homology"/>
<dbReference type="PRINTS" id="PR00725">
    <property type="entry name" value="DADACBPTASE1"/>
</dbReference>
<gene>
    <name evidence="12" type="ORF">MOMA_05896</name>
</gene>
<dbReference type="eggNOG" id="COG1686">
    <property type="taxonomic scope" value="Bacteria"/>
</dbReference>
<name>L2F4X2_9GAMM</name>
<dbReference type="EMBL" id="ANIN01000002">
    <property type="protein sequence ID" value="ELA08069.1"/>
    <property type="molecule type" value="Genomic_DNA"/>
</dbReference>
<dbReference type="InterPro" id="IPR012338">
    <property type="entry name" value="Beta-lactam/transpept-like"/>
</dbReference>
<keyword evidence="3" id="KW-0378">Hydrolase</keyword>
<evidence type="ECO:0000256" key="4">
    <source>
        <dbReference type="ARBA" id="ARBA00022960"/>
    </source>
</evidence>
<dbReference type="PANTHER" id="PTHR21581:SF26">
    <property type="entry name" value="D-ALANYL-D-ALANINE ENDOPEPTIDASE"/>
    <property type="match status" value="1"/>
</dbReference>
<comment type="caution">
    <text evidence="12">The sequence shown here is derived from an EMBL/GenBank/DDBJ whole genome shotgun (WGS) entry which is preliminary data.</text>
</comment>
<comment type="similarity">
    <text evidence="1 9">Belongs to the peptidase S11 family.</text>
</comment>
<evidence type="ECO:0000256" key="6">
    <source>
        <dbReference type="ARBA" id="ARBA00023316"/>
    </source>
</evidence>
<evidence type="ECO:0000313" key="12">
    <source>
        <dbReference type="EMBL" id="ELA08069.1"/>
    </source>
</evidence>
<keyword evidence="4" id="KW-0133">Cell shape</keyword>
<reference evidence="12 13" key="1">
    <citation type="journal article" date="2013" name="Genome Announc.">
        <title>Genome Sequence of Moraxella macacae 0408225, a Novel Bacterial Species Isolated from a Cynomolgus Macaque with Epistaxis.</title>
        <authorList>
            <person name="Ladner J.T."/>
            <person name="Whitehouse C.A."/>
            <person name="Koroleva G.I."/>
            <person name="Palacios G.F."/>
        </authorList>
    </citation>
    <scope>NUCLEOTIDE SEQUENCE [LARGE SCALE GENOMIC DNA]</scope>
    <source>
        <strain evidence="12 13">0408225</strain>
    </source>
</reference>
<dbReference type="PATRIC" id="fig|1230338.3.peg.1255"/>
<dbReference type="SUPFAM" id="SSF56601">
    <property type="entry name" value="beta-lactamase/transpeptidase-like"/>
    <property type="match status" value="1"/>
</dbReference>
<feature type="chain" id="PRO_5003958216" evidence="10">
    <location>
        <begin position="27"/>
        <end position="346"/>
    </location>
</feature>
<dbReference type="OrthoDB" id="5688590at2"/>
<evidence type="ECO:0000256" key="5">
    <source>
        <dbReference type="ARBA" id="ARBA00022984"/>
    </source>
</evidence>
<dbReference type="MEROPS" id="S11.007"/>
<keyword evidence="12" id="KW-0121">Carboxypeptidase</keyword>
<dbReference type="GO" id="GO:0071555">
    <property type="term" value="P:cell wall organization"/>
    <property type="evidence" value="ECO:0007669"/>
    <property type="project" value="UniProtKB-KW"/>
</dbReference>
<evidence type="ECO:0000259" key="11">
    <source>
        <dbReference type="Pfam" id="PF00768"/>
    </source>
</evidence>
<evidence type="ECO:0000256" key="1">
    <source>
        <dbReference type="ARBA" id="ARBA00007164"/>
    </source>
</evidence>
<accession>L2F4X2</accession>
<feature type="active site" description="Acyl-ester intermediate" evidence="7">
    <location>
        <position position="126"/>
    </location>
</feature>
<dbReference type="PANTHER" id="PTHR21581">
    <property type="entry name" value="D-ALANYL-D-ALANINE CARBOXYPEPTIDASE"/>
    <property type="match status" value="1"/>
</dbReference>
<sequence>MKTLLKKTLGVGALVAGLVAAGASHAELSLQSGQAKISWGGQDSLDQAKAVMYHNSSLATTTRTVQTITTQPSSNNQYNSTNLDNANWNNPSNYYYANSAGALVLDALTGQVIYEKNADIARPIASITKVMTALVVSESRAGMDDILTIDWLDFKTPKKSNSDRLKVGDQLNRAEMLLMMLMKSENPAAKALARTDPFGYDGFMNKMNQKARELGMTQTVFYDPSGLDARNVASPRDLAILARHAYKHNLISQFSTTPNREFYVNNTASGFRSIAARSTNYMVRDGLYNIGFSKTGFIREAGNCVMFETTVNGRPSIVVLLGAPDSKTRWQDAENIIANLSMRRFT</sequence>
<dbReference type="AlphaFoldDB" id="L2F4X2"/>
<keyword evidence="13" id="KW-1185">Reference proteome</keyword>
<evidence type="ECO:0000256" key="3">
    <source>
        <dbReference type="ARBA" id="ARBA00022801"/>
    </source>
</evidence>
<keyword evidence="2 10" id="KW-0732">Signal</keyword>
<evidence type="ECO:0000256" key="8">
    <source>
        <dbReference type="PIRSR" id="PIRSR618044-2"/>
    </source>
</evidence>
<keyword evidence="6" id="KW-0961">Cell wall biogenesis/degradation</keyword>